<proteinExistence type="predicted"/>
<dbReference type="PANTHER" id="PTHR12277">
    <property type="entry name" value="ALPHA/BETA HYDROLASE DOMAIN-CONTAINING PROTEIN"/>
    <property type="match status" value="1"/>
</dbReference>
<evidence type="ECO:0000259" key="1">
    <source>
        <dbReference type="Pfam" id="PF00561"/>
    </source>
</evidence>
<sequence>MSNLTSWKHAYRIPALCVLAYAIVLGLLTVPAIQREFLFLHHVPIPLFADFNYPEKYGLAPFKSRNLRLNTSDGVEIGAWHILPRSVYQSHNPFPPQTPLSVDIFDQALIQRPTIIYFHGNAGTRAISQRVRSYSAFSNNLDCNVIVIDYRGFADSSGIPSEEGLLIDARTAYDYAWDIMDKAGLDQDEIQNNIILAGQSLGTGVVSGLAGRLAAEGIKPRALVLIAPFTSITDLILSYRIFRFIPILGPLGVFPSVQRYFQTHLHHTFNSVKALEKTSSPTLILHAINDNTIPYSHSAGIFSSLSALLTDPQTTVEEVTYSGWGTVRSFQRGNNGEVVWWEGQNGGHDNLGWAEGTIDLIARIAKL</sequence>
<dbReference type="InterPro" id="IPR029058">
    <property type="entry name" value="AB_hydrolase_fold"/>
</dbReference>
<dbReference type="OrthoDB" id="446723at2759"/>
<accession>A0A1B9HTN6</accession>
<dbReference type="GO" id="GO:0004622">
    <property type="term" value="F:phosphatidylcholine lysophospholipase activity"/>
    <property type="evidence" value="ECO:0007669"/>
    <property type="project" value="TreeGrafter"/>
</dbReference>
<dbReference type="PANTHER" id="PTHR12277:SF194">
    <property type="entry name" value="FI04476P"/>
    <property type="match status" value="1"/>
</dbReference>
<protein>
    <recommendedName>
        <fullName evidence="1">AB hydrolase-1 domain-containing protein</fullName>
    </recommendedName>
</protein>
<dbReference type="GO" id="GO:0005789">
    <property type="term" value="C:endoplasmic reticulum membrane"/>
    <property type="evidence" value="ECO:0007669"/>
    <property type="project" value="TreeGrafter"/>
</dbReference>
<dbReference type="SUPFAM" id="SSF53474">
    <property type="entry name" value="alpha/beta-Hydrolases"/>
    <property type="match status" value="1"/>
</dbReference>
<dbReference type="EMBL" id="KI894016">
    <property type="protein sequence ID" value="OCF46632.1"/>
    <property type="molecule type" value="Genomic_DNA"/>
</dbReference>
<dbReference type="Gene3D" id="3.40.50.1820">
    <property type="entry name" value="alpha/beta hydrolase"/>
    <property type="match status" value="1"/>
</dbReference>
<dbReference type="STRING" id="1296096.A0A1B9HTN6"/>
<organism evidence="2">
    <name type="scientific">Kwoniella pini CBS 10737</name>
    <dbReference type="NCBI Taxonomy" id="1296096"/>
    <lineage>
        <taxon>Eukaryota</taxon>
        <taxon>Fungi</taxon>
        <taxon>Dikarya</taxon>
        <taxon>Basidiomycota</taxon>
        <taxon>Agaricomycotina</taxon>
        <taxon>Tremellomycetes</taxon>
        <taxon>Tremellales</taxon>
        <taxon>Cryptococcaceae</taxon>
        <taxon>Kwoniella</taxon>
    </lineage>
</organism>
<dbReference type="GO" id="GO:0052651">
    <property type="term" value="P:monoacylglycerol catabolic process"/>
    <property type="evidence" value="ECO:0007669"/>
    <property type="project" value="TreeGrafter"/>
</dbReference>
<name>A0A1B9HTN6_9TREE</name>
<dbReference type="InterPro" id="IPR000073">
    <property type="entry name" value="AB_hydrolase_1"/>
</dbReference>
<gene>
    <name evidence="2" type="ORF">I206_07485</name>
</gene>
<reference evidence="2" key="2">
    <citation type="submission" date="2016-07" db="EMBL/GenBank/DDBJ databases">
        <title>Evolution of pathogenesis and genome organization in the Tremellales.</title>
        <authorList>
            <person name="Cuomo C."/>
            <person name="Litvintseva A."/>
            <person name="Heitman J."/>
            <person name="Chen Y."/>
            <person name="Sun S."/>
            <person name="Springer D."/>
            <person name="Dromer F."/>
            <person name="Young S."/>
            <person name="Zeng Q."/>
            <person name="Chapman S."/>
            <person name="Gujja S."/>
            <person name="Saif S."/>
            <person name="Birren B."/>
        </authorList>
    </citation>
    <scope>NUCLEOTIDE SEQUENCE</scope>
    <source>
        <strain evidence="2">CBS 10737</strain>
    </source>
</reference>
<dbReference type="GO" id="GO:0047372">
    <property type="term" value="F:monoacylglycerol lipase activity"/>
    <property type="evidence" value="ECO:0007669"/>
    <property type="project" value="TreeGrafter"/>
</dbReference>
<feature type="domain" description="AB hydrolase-1" evidence="1">
    <location>
        <begin position="113"/>
        <end position="228"/>
    </location>
</feature>
<reference evidence="2" key="1">
    <citation type="submission" date="2013-07" db="EMBL/GenBank/DDBJ databases">
        <title>The Genome Sequence of Cryptococcus pinus CBS10737.</title>
        <authorList>
            <consortium name="The Broad Institute Genome Sequencing Platform"/>
            <person name="Cuomo C."/>
            <person name="Litvintseva A."/>
            <person name="Chen Y."/>
            <person name="Heitman J."/>
            <person name="Sun S."/>
            <person name="Springer D."/>
            <person name="Dromer F."/>
            <person name="Young S.K."/>
            <person name="Zeng Q."/>
            <person name="Gargeya S."/>
            <person name="Fitzgerald M."/>
            <person name="Abouelleil A."/>
            <person name="Alvarado L."/>
            <person name="Berlin A.M."/>
            <person name="Chapman S.B."/>
            <person name="Dewar J."/>
            <person name="Goldberg J."/>
            <person name="Griggs A."/>
            <person name="Gujja S."/>
            <person name="Hansen M."/>
            <person name="Howarth C."/>
            <person name="Imamovic A."/>
            <person name="Larimer J."/>
            <person name="McCowan C."/>
            <person name="Murphy C."/>
            <person name="Pearson M."/>
            <person name="Priest M."/>
            <person name="Roberts A."/>
            <person name="Saif S."/>
            <person name="Shea T."/>
            <person name="Sykes S."/>
            <person name="Wortman J."/>
            <person name="Nusbaum C."/>
            <person name="Birren B."/>
        </authorList>
    </citation>
    <scope>NUCLEOTIDE SEQUENCE [LARGE SCALE GENOMIC DNA]</scope>
    <source>
        <strain evidence="2">CBS 10737</strain>
    </source>
</reference>
<evidence type="ECO:0000313" key="2">
    <source>
        <dbReference type="EMBL" id="OCF46632.1"/>
    </source>
</evidence>
<dbReference type="AlphaFoldDB" id="A0A1B9HTN6"/>
<dbReference type="GO" id="GO:0006660">
    <property type="term" value="P:phosphatidylserine catabolic process"/>
    <property type="evidence" value="ECO:0007669"/>
    <property type="project" value="TreeGrafter"/>
</dbReference>
<dbReference type="Pfam" id="PF00561">
    <property type="entry name" value="Abhydrolase_1"/>
    <property type="match status" value="1"/>
</dbReference>